<reference evidence="2" key="1">
    <citation type="journal article" date="2019" name="Sci. Rep.">
        <title>Draft genome of Tanacetum cinerariifolium, the natural source of mosquito coil.</title>
        <authorList>
            <person name="Yamashiro T."/>
            <person name="Shiraishi A."/>
            <person name="Satake H."/>
            <person name="Nakayama K."/>
        </authorList>
    </citation>
    <scope>NUCLEOTIDE SEQUENCE</scope>
</reference>
<sequence>PAHHGAPRPAAGQPGGRLRGRRVLPAARQPARGPRPGRAGAGGVWGKHYSYQPALPAGGLRCERPAGLGSGGHPAELSL</sequence>
<evidence type="ECO:0000313" key="2">
    <source>
        <dbReference type="EMBL" id="GFD52587.1"/>
    </source>
</evidence>
<comment type="caution">
    <text evidence="2">The sequence shown here is derived from an EMBL/GenBank/DDBJ whole genome shotgun (WGS) entry which is preliminary data.</text>
</comment>
<feature type="non-terminal residue" evidence="2">
    <location>
        <position position="1"/>
    </location>
</feature>
<accession>A0A699WYM6</accession>
<feature type="region of interest" description="Disordered" evidence="1">
    <location>
        <begin position="1"/>
        <end position="50"/>
    </location>
</feature>
<evidence type="ECO:0000256" key="1">
    <source>
        <dbReference type="SAM" id="MobiDB-lite"/>
    </source>
</evidence>
<dbReference type="EMBL" id="BKCJ011784152">
    <property type="protein sequence ID" value="GFD52587.1"/>
    <property type="molecule type" value="Genomic_DNA"/>
</dbReference>
<name>A0A699WYM6_TANCI</name>
<proteinExistence type="predicted"/>
<gene>
    <name evidence="2" type="ORF">Tci_924556</name>
</gene>
<dbReference type="AlphaFoldDB" id="A0A699WYM6"/>
<feature type="compositionally biased region" description="Low complexity" evidence="1">
    <location>
        <begin position="23"/>
        <end position="38"/>
    </location>
</feature>
<organism evidence="2">
    <name type="scientific">Tanacetum cinerariifolium</name>
    <name type="common">Dalmatian daisy</name>
    <name type="synonym">Chrysanthemum cinerariifolium</name>
    <dbReference type="NCBI Taxonomy" id="118510"/>
    <lineage>
        <taxon>Eukaryota</taxon>
        <taxon>Viridiplantae</taxon>
        <taxon>Streptophyta</taxon>
        <taxon>Embryophyta</taxon>
        <taxon>Tracheophyta</taxon>
        <taxon>Spermatophyta</taxon>
        <taxon>Magnoliopsida</taxon>
        <taxon>eudicotyledons</taxon>
        <taxon>Gunneridae</taxon>
        <taxon>Pentapetalae</taxon>
        <taxon>asterids</taxon>
        <taxon>campanulids</taxon>
        <taxon>Asterales</taxon>
        <taxon>Asteraceae</taxon>
        <taxon>Asteroideae</taxon>
        <taxon>Anthemideae</taxon>
        <taxon>Anthemidinae</taxon>
        <taxon>Tanacetum</taxon>
    </lineage>
</organism>
<protein>
    <submittedName>
        <fullName evidence="2">Uncharacterized protein</fullName>
    </submittedName>
</protein>